<evidence type="ECO:0000313" key="1">
    <source>
        <dbReference type="EMBL" id="ERM01853.1"/>
    </source>
</evidence>
<comment type="caution">
    <text evidence="1">The sequence shown here is derived from an EMBL/GenBank/DDBJ whole genome shotgun (WGS) entry which is preliminary data.</text>
</comment>
<dbReference type="AlphaFoldDB" id="U4VA19"/>
<name>U4VA19_9HYPH</name>
<dbReference type="EMBL" id="ASXJ01000127">
    <property type="protein sequence ID" value="ERM01853.1"/>
    <property type="molecule type" value="Genomic_DNA"/>
</dbReference>
<proteinExistence type="predicted"/>
<gene>
    <name evidence="1" type="ORF">Q644_19500</name>
</gene>
<evidence type="ECO:0000313" key="2">
    <source>
        <dbReference type="Proteomes" id="UP000016842"/>
    </source>
</evidence>
<protein>
    <submittedName>
        <fullName evidence="1">Uncharacterized protein</fullName>
    </submittedName>
</protein>
<sequence>MKAIDLPVAFTLVCSHRAAVIHIRQANFSVFKDEARMKKTLSHRMLSTFIVQNQTTPPINAAMFSTD</sequence>
<reference evidence="1 2" key="1">
    <citation type="journal article" date="2014" name="FEMS Microbiol. Lett.">
        <title>Genome sequencing analysis reveals virulence-related gene content of Ochrobactrum intermedium strain 229E, a urease-positive strain isolated from the human gastric niche.</title>
        <authorList>
            <person name="Kulkarni G.J."/>
            <person name="Shetty S."/>
            <person name="Dharne M.S."/>
            <person name="Shouche Y.S."/>
        </authorList>
    </citation>
    <scope>NUCLEOTIDE SEQUENCE [LARGE SCALE GENOMIC DNA]</scope>
    <source>
        <strain evidence="1 2">229E</strain>
    </source>
</reference>
<organism evidence="1 2">
    <name type="scientific">Brucella intermedia 229E</name>
    <dbReference type="NCBI Taxonomy" id="1337887"/>
    <lineage>
        <taxon>Bacteria</taxon>
        <taxon>Pseudomonadati</taxon>
        <taxon>Pseudomonadota</taxon>
        <taxon>Alphaproteobacteria</taxon>
        <taxon>Hyphomicrobiales</taxon>
        <taxon>Brucellaceae</taxon>
        <taxon>Brucella/Ochrobactrum group</taxon>
        <taxon>Brucella</taxon>
    </lineage>
</organism>
<dbReference type="Proteomes" id="UP000016842">
    <property type="component" value="Unassembled WGS sequence"/>
</dbReference>
<accession>U4VA19</accession>